<dbReference type="Proteomes" id="UP001195483">
    <property type="component" value="Unassembled WGS sequence"/>
</dbReference>
<keyword evidence="5" id="KW-1185">Reference proteome</keyword>
<keyword evidence="2" id="KW-1133">Transmembrane helix</keyword>
<protein>
    <submittedName>
        <fullName evidence="4">Uncharacterized protein</fullName>
    </submittedName>
</protein>
<evidence type="ECO:0000256" key="2">
    <source>
        <dbReference type="SAM" id="Phobius"/>
    </source>
</evidence>
<reference evidence="4" key="2">
    <citation type="journal article" date="2021" name="Genome Biol. Evol.">
        <title>Developing a high-quality reference genome for a parasitic bivalve with doubly uniparental inheritance (Bivalvia: Unionida).</title>
        <authorList>
            <person name="Smith C.H."/>
        </authorList>
    </citation>
    <scope>NUCLEOTIDE SEQUENCE</scope>
    <source>
        <strain evidence="4">CHS0354</strain>
        <tissue evidence="4">Mantle</tissue>
    </source>
</reference>
<evidence type="ECO:0000313" key="4">
    <source>
        <dbReference type="EMBL" id="KAK3580621.1"/>
    </source>
</evidence>
<evidence type="ECO:0000256" key="3">
    <source>
        <dbReference type="SAM" id="SignalP"/>
    </source>
</evidence>
<comment type="caution">
    <text evidence="4">The sequence shown here is derived from an EMBL/GenBank/DDBJ whole genome shotgun (WGS) entry which is preliminary data.</text>
</comment>
<evidence type="ECO:0000256" key="1">
    <source>
        <dbReference type="SAM" id="MobiDB-lite"/>
    </source>
</evidence>
<feature type="region of interest" description="Disordered" evidence="1">
    <location>
        <begin position="399"/>
        <end position="437"/>
    </location>
</feature>
<dbReference type="EMBL" id="JAEAOA010000816">
    <property type="protein sequence ID" value="KAK3580621.1"/>
    <property type="molecule type" value="Genomic_DNA"/>
</dbReference>
<feature type="chain" id="PRO_5042128163" evidence="3">
    <location>
        <begin position="22"/>
        <end position="451"/>
    </location>
</feature>
<organism evidence="4 5">
    <name type="scientific">Potamilus streckersoni</name>
    <dbReference type="NCBI Taxonomy" id="2493646"/>
    <lineage>
        <taxon>Eukaryota</taxon>
        <taxon>Metazoa</taxon>
        <taxon>Spiralia</taxon>
        <taxon>Lophotrochozoa</taxon>
        <taxon>Mollusca</taxon>
        <taxon>Bivalvia</taxon>
        <taxon>Autobranchia</taxon>
        <taxon>Heteroconchia</taxon>
        <taxon>Palaeoheterodonta</taxon>
        <taxon>Unionida</taxon>
        <taxon>Unionoidea</taxon>
        <taxon>Unionidae</taxon>
        <taxon>Ambleminae</taxon>
        <taxon>Lampsilini</taxon>
        <taxon>Potamilus</taxon>
    </lineage>
</organism>
<keyword evidence="2" id="KW-0812">Transmembrane</keyword>
<feature type="region of interest" description="Disordered" evidence="1">
    <location>
        <begin position="342"/>
        <end position="362"/>
    </location>
</feature>
<name>A0AAE0VK64_9BIVA</name>
<gene>
    <name evidence="4" type="ORF">CHS0354_013380</name>
</gene>
<evidence type="ECO:0000313" key="5">
    <source>
        <dbReference type="Proteomes" id="UP001195483"/>
    </source>
</evidence>
<proteinExistence type="predicted"/>
<sequence length="451" mass="51201">METCYKFTALFLLYLLAVIECKLKLTITCDTESTIQFGENLALSKTCHCNKSFDKSATPLSCFFKFSPDIELRCPTSDESSPILCSVSPDIELRCPTSDESSPILCSALEITSEWSHWTDCVMSNGRRMMYRFRNVTCADHGSACGLPTNVSLVDKQECKSNTGDWSHWSSWSECLSTEEQYRHRSLLCPQIHLDCLQPSNGSSSERKNCTLNPVSFAQGSRQDDEKRYTLPEIILVAFGCLLLGVVLTALLFIFYMKRTQQGCFSKSDKEVQVDSKPQSGPHVQLLAENSAVKKYDPKIPETGDSKNENKFDESQYQSLSSNWIDNDRQTYNALQLKETRFHHHGNEPSSGRLKQTDNDEQTDSMTILAHETEGVSEYSRDSDHDGHNYFILESKNISRESKVRNLERPETYAKTDQEVKDSTLGSEEEHPDAAHEYFVLEHVENGHHED</sequence>
<keyword evidence="3" id="KW-0732">Signal</keyword>
<feature type="signal peptide" evidence="3">
    <location>
        <begin position="1"/>
        <end position="21"/>
    </location>
</feature>
<dbReference type="AlphaFoldDB" id="A0AAE0VK64"/>
<reference evidence="4" key="1">
    <citation type="journal article" date="2021" name="Genome Biol. Evol.">
        <title>A High-Quality Reference Genome for a Parasitic Bivalve with Doubly Uniparental Inheritance (Bivalvia: Unionida).</title>
        <authorList>
            <person name="Smith C.H."/>
        </authorList>
    </citation>
    <scope>NUCLEOTIDE SEQUENCE</scope>
    <source>
        <strain evidence="4">CHS0354</strain>
    </source>
</reference>
<reference evidence="4" key="3">
    <citation type="submission" date="2023-05" db="EMBL/GenBank/DDBJ databases">
        <authorList>
            <person name="Smith C.H."/>
        </authorList>
    </citation>
    <scope>NUCLEOTIDE SEQUENCE</scope>
    <source>
        <strain evidence="4">CHS0354</strain>
        <tissue evidence="4">Mantle</tissue>
    </source>
</reference>
<dbReference type="InterPro" id="IPR000884">
    <property type="entry name" value="TSP1_rpt"/>
</dbReference>
<accession>A0AAE0VK64</accession>
<keyword evidence="2" id="KW-0472">Membrane</keyword>
<dbReference type="SMART" id="SM00209">
    <property type="entry name" value="TSP1"/>
    <property type="match status" value="2"/>
</dbReference>
<dbReference type="PROSITE" id="PS50092">
    <property type="entry name" value="TSP1"/>
    <property type="match status" value="1"/>
</dbReference>
<feature type="transmembrane region" description="Helical" evidence="2">
    <location>
        <begin position="234"/>
        <end position="257"/>
    </location>
</feature>